<protein>
    <submittedName>
        <fullName evidence="5">Uncharacterized protein</fullName>
    </submittedName>
</protein>
<dbReference type="PANTHER" id="PTHR24171:SF8">
    <property type="entry name" value="BRCA1-ASSOCIATED RING DOMAIN PROTEIN 1"/>
    <property type="match status" value="1"/>
</dbReference>
<dbReference type="GO" id="GO:0085020">
    <property type="term" value="P:protein K6-linked ubiquitination"/>
    <property type="evidence" value="ECO:0007669"/>
    <property type="project" value="TreeGrafter"/>
</dbReference>
<feature type="compositionally biased region" description="Basic and acidic residues" evidence="4">
    <location>
        <begin position="356"/>
        <end position="365"/>
    </location>
</feature>
<evidence type="ECO:0000256" key="2">
    <source>
        <dbReference type="ARBA" id="ARBA00023043"/>
    </source>
</evidence>
<proteinExistence type="predicted"/>
<feature type="compositionally biased region" description="Low complexity" evidence="4">
    <location>
        <begin position="298"/>
        <end position="314"/>
    </location>
</feature>
<name>A0A7S4SYW6_9DINO</name>
<feature type="repeat" description="ANK" evidence="3">
    <location>
        <begin position="171"/>
        <end position="203"/>
    </location>
</feature>
<feature type="compositionally biased region" description="Basic and acidic residues" evidence="4">
    <location>
        <begin position="467"/>
        <end position="483"/>
    </location>
</feature>
<feature type="region of interest" description="Disordered" evidence="4">
    <location>
        <begin position="1"/>
        <end position="25"/>
    </location>
</feature>
<dbReference type="Gene3D" id="1.25.40.20">
    <property type="entry name" value="Ankyrin repeat-containing domain"/>
    <property type="match status" value="2"/>
</dbReference>
<feature type="compositionally biased region" description="Basic and acidic residues" evidence="4">
    <location>
        <begin position="274"/>
        <end position="285"/>
    </location>
</feature>
<dbReference type="Pfam" id="PF12796">
    <property type="entry name" value="Ank_2"/>
    <property type="match status" value="1"/>
</dbReference>
<keyword evidence="1" id="KW-0677">Repeat</keyword>
<organism evidence="5">
    <name type="scientific">Alexandrium monilatum</name>
    <dbReference type="NCBI Taxonomy" id="311494"/>
    <lineage>
        <taxon>Eukaryota</taxon>
        <taxon>Sar</taxon>
        <taxon>Alveolata</taxon>
        <taxon>Dinophyceae</taxon>
        <taxon>Gonyaulacales</taxon>
        <taxon>Pyrocystaceae</taxon>
        <taxon>Alexandrium</taxon>
    </lineage>
</organism>
<dbReference type="PROSITE" id="PS50088">
    <property type="entry name" value="ANK_REPEAT"/>
    <property type="match status" value="2"/>
</dbReference>
<evidence type="ECO:0000313" key="5">
    <source>
        <dbReference type="EMBL" id="CAE4660527.1"/>
    </source>
</evidence>
<sequence>MAQAVQTGRARRSAPRPAAAWRPVGARARGRRAMGALQFTQCRLDVSECTAACEQVEAPPAVHDCALECAASGPDLEWRDSQALVNHKLLKAAREGSIPLIRTALEAGASLETRRPFVMTLDTAAATPTDPSNQTCGIGLTPLMVASEEGYTAAVEFLIMKRASVNAEDEDGMRPLHFAAFAGCPETCRALIRGGADPHAADIDGRSAMDHVPPQSAATPAERTRWRVILGEPTQQRQQKQPKGSHSHLAGMKIRKSSLEPQTGASGVIWGPKDFTKQGESKAAKQAEVLPSMQPLEGAAGQAKPPPKTAQQAPEVPQPGRLREGAMEDVVPTMSAALEPPPPPDILQDMLFGRVAPREAERGAPEPEGPPEAAPKGPGPVPPVDALQAAVEGAVSAPVAGDPQPAEAARPVSQEVGVQTTDVEPLQPESCASPRPLEPPPCSQSPVQAVEAPPQEPPQEDGSASDTDGRPTESPKDPSRGGS</sequence>
<gene>
    <name evidence="5" type="ORF">AMON00008_LOCUS59518</name>
</gene>
<feature type="region of interest" description="Disordered" evidence="4">
    <location>
        <begin position="256"/>
        <end position="483"/>
    </location>
</feature>
<dbReference type="SUPFAM" id="SSF48403">
    <property type="entry name" value="Ankyrin repeat"/>
    <property type="match status" value="1"/>
</dbReference>
<evidence type="ECO:0000256" key="4">
    <source>
        <dbReference type="SAM" id="MobiDB-lite"/>
    </source>
</evidence>
<dbReference type="SMART" id="SM00248">
    <property type="entry name" value="ANK"/>
    <property type="match status" value="2"/>
</dbReference>
<dbReference type="PROSITE" id="PS50297">
    <property type="entry name" value="ANK_REP_REGION"/>
    <property type="match status" value="2"/>
</dbReference>
<keyword evidence="2 3" id="KW-0040">ANK repeat</keyword>
<dbReference type="InterPro" id="IPR036770">
    <property type="entry name" value="Ankyrin_rpt-contain_sf"/>
</dbReference>
<feature type="compositionally biased region" description="Low complexity" evidence="4">
    <location>
        <begin position="15"/>
        <end position="25"/>
    </location>
</feature>
<accession>A0A7S4SYW6</accession>
<evidence type="ECO:0000256" key="3">
    <source>
        <dbReference type="PROSITE-ProRule" id="PRU00023"/>
    </source>
</evidence>
<evidence type="ECO:0000256" key="1">
    <source>
        <dbReference type="ARBA" id="ARBA00022737"/>
    </source>
</evidence>
<dbReference type="PANTHER" id="PTHR24171">
    <property type="entry name" value="ANKYRIN REPEAT DOMAIN-CONTAINING PROTEIN 39-RELATED"/>
    <property type="match status" value="1"/>
</dbReference>
<dbReference type="EMBL" id="HBNR01083140">
    <property type="protein sequence ID" value="CAE4660527.1"/>
    <property type="molecule type" value="Transcribed_RNA"/>
</dbReference>
<feature type="compositionally biased region" description="Pro residues" evidence="4">
    <location>
        <begin position="367"/>
        <end position="383"/>
    </location>
</feature>
<reference evidence="5" key="1">
    <citation type="submission" date="2021-01" db="EMBL/GenBank/DDBJ databases">
        <authorList>
            <person name="Corre E."/>
            <person name="Pelletier E."/>
            <person name="Niang G."/>
            <person name="Scheremetjew M."/>
            <person name="Finn R."/>
            <person name="Kale V."/>
            <person name="Holt S."/>
            <person name="Cochrane G."/>
            <person name="Meng A."/>
            <person name="Brown T."/>
            <person name="Cohen L."/>
        </authorList>
    </citation>
    <scope>NUCLEOTIDE SEQUENCE</scope>
    <source>
        <strain evidence="5">CCMP3105</strain>
    </source>
</reference>
<feature type="repeat" description="ANK" evidence="3">
    <location>
        <begin position="138"/>
        <end position="170"/>
    </location>
</feature>
<dbReference type="GO" id="GO:0004842">
    <property type="term" value="F:ubiquitin-protein transferase activity"/>
    <property type="evidence" value="ECO:0007669"/>
    <property type="project" value="TreeGrafter"/>
</dbReference>
<dbReference type="AlphaFoldDB" id="A0A7S4SYW6"/>
<dbReference type="InterPro" id="IPR002110">
    <property type="entry name" value="Ankyrin_rpt"/>
</dbReference>